<comment type="caution">
    <text evidence="1">The sequence shown here is derived from an EMBL/GenBank/DDBJ whole genome shotgun (WGS) entry which is preliminary data.</text>
</comment>
<dbReference type="InterPro" id="IPR020018">
    <property type="entry name" value="Motility-assoc_lipoprot_GldH"/>
</dbReference>
<protein>
    <submittedName>
        <fullName evidence="1">Gliding motility protein</fullName>
    </submittedName>
</protein>
<dbReference type="PROSITE" id="PS51257">
    <property type="entry name" value="PROKAR_LIPOPROTEIN"/>
    <property type="match status" value="1"/>
</dbReference>
<dbReference type="Pfam" id="PF14109">
    <property type="entry name" value="GldH_lipo"/>
    <property type="match status" value="1"/>
</dbReference>
<reference evidence="1" key="1">
    <citation type="journal article" date="2012" name="PLoS ONE">
        <title>Gene sets for utilization of primary and secondary nutrition supplies in the distal gut of endangered iberian lynx.</title>
        <authorList>
            <person name="Alcaide M."/>
            <person name="Messina E."/>
            <person name="Richter M."/>
            <person name="Bargiela R."/>
            <person name="Peplies J."/>
            <person name="Huws S.A."/>
            <person name="Newbold C.J."/>
            <person name="Golyshin P.N."/>
            <person name="Simon M.A."/>
            <person name="Lopez G."/>
            <person name="Yakimov M.M."/>
            <person name="Ferrer M."/>
        </authorList>
    </citation>
    <scope>NUCLEOTIDE SEQUENCE</scope>
</reference>
<dbReference type="EMBL" id="AMCI01000569">
    <property type="protein sequence ID" value="EJX08656.1"/>
    <property type="molecule type" value="Genomic_DNA"/>
</dbReference>
<gene>
    <name evidence="1" type="ORF">EVA_03235</name>
</gene>
<dbReference type="AlphaFoldDB" id="J9D7C7"/>
<name>J9D7C7_9ZZZZ</name>
<evidence type="ECO:0000313" key="1">
    <source>
        <dbReference type="EMBL" id="EJX08656.1"/>
    </source>
</evidence>
<proteinExistence type="predicted"/>
<sequence length="163" mass="17811">MNNLFRNKLGIATLSGVLAMLVLLVTACGGAKNSKYTTLPESGWRNYETVVLSLDSTEVAGDYSLFLLLRTTASRSVPFREISLEVETIWNQSASEKDTLSCVFVDDDGQDAGTGVSYDSYCMPLGTCHLQQGDSGVVRVRHLMRRSPLTGIRDIGVELVKND</sequence>
<organism evidence="1">
    <name type="scientific">gut metagenome</name>
    <dbReference type="NCBI Taxonomy" id="749906"/>
    <lineage>
        <taxon>unclassified sequences</taxon>
        <taxon>metagenomes</taxon>
        <taxon>organismal metagenomes</taxon>
    </lineage>
</organism>
<accession>J9D7C7</accession>